<dbReference type="EMBL" id="MDER01000012">
    <property type="protein sequence ID" value="ODP30322.1"/>
    <property type="molecule type" value="Genomic_DNA"/>
</dbReference>
<feature type="transmembrane region" description="Helical" evidence="5">
    <location>
        <begin position="50"/>
        <end position="69"/>
    </location>
</feature>
<accession>A0A1E3L920</accession>
<proteinExistence type="predicted"/>
<dbReference type="InterPro" id="IPR032808">
    <property type="entry name" value="DoxX"/>
</dbReference>
<keyword evidence="7" id="KW-1185">Reference proteome</keyword>
<evidence type="ECO:0000256" key="3">
    <source>
        <dbReference type="ARBA" id="ARBA00022989"/>
    </source>
</evidence>
<evidence type="ECO:0000256" key="5">
    <source>
        <dbReference type="SAM" id="Phobius"/>
    </source>
</evidence>
<feature type="transmembrane region" description="Helical" evidence="5">
    <location>
        <begin position="108"/>
        <end position="127"/>
    </location>
</feature>
<sequence>MNTYPTTVPRTIARYIFALFFIGACVAHFIEVDGFAKLLPEFVPFKNALIILTGVIELALAIMILIPAWRRRAGIWTAWYLVLIFPANIYAAFYQIPAPGQAYTDPAALWIRLIFQPLMIWWILWCTRPPKPRTD</sequence>
<reference evidence="6 7" key="1">
    <citation type="submission" date="2016-08" db="EMBL/GenBank/DDBJ databases">
        <title>Genome sequencing of Paenibacillus sp. TI45-13ar, isolated from Korean traditional nuruk.</title>
        <authorList>
            <person name="Kim S.-J."/>
        </authorList>
    </citation>
    <scope>NUCLEOTIDE SEQUENCE [LARGE SCALE GENOMIC DNA]</scope>
    <source>
        <strain evidence="6 7">TI45-13ar</strain>
    </source>
</reference>
<comment type="subcellular location">
    <subcellularLocation>
        <location evidence="1">Membrane</location>
        <topology evidence="1">Multi-pass membrane protein</topology>
    </subcellularLocation>
</comment>
<dbReference type="Proteomes" id="UP000094578">
    <property type="component" value="Unassembled WGS sequence"/>
</dbReference>
<evidence type="ECO:0000313" key="7">
    <source>
        <dbReference type="Proteomes" id="UP000094578"/>
    </source>
</evidence>
<dbReference type="PANTHER" id="PTHR36974">
    <property type="entry name" value="MEMBRANE PROTEIN-RELATED"/>
    <property type="match status" value="1"/>
</dbReference>
<evidence type="ECO:0000256" key="2">
    <source>
        <dbReference type="ARBA" id="ARBA00022692"/>
    </source>
</evidence>
<organism evidence="6 7">
    <name type="scientific">Paenibacillus nuruki</name>
    <dbReference type="NCBI Taxonomy" id="1886670"/>
    <lineage>
        <taxon>Bacteria</taxon>
        <taxon>Bacillati</taxon>
        <taxon>Bacillota</taxon>
        <taxon>Bacilli</taxon>
        <taxon>Bacillales</taxon>
        <taxon>Paenibacillaceae</taxon>
        <taxon>Paenibacillus</taxon>
    </lineage>
</organism>
<evidence type="ECO:0000313" key="6">
    <source>
        <dbReference type="EMBL" id="ODP30322.1"/>
    </source>
</evidence>
<feature type="transmembrane region" description="Helical" evidence="5">
    <location>
        <begin position="12"/>
        <end position="30"/>
    </location>
</feature>
<evidence type="ECO:0000256" key="1">
    <source>
        <dbReference type="ARBA" id="ARBA00004141"/>
    </source>
</evidence>
<gene>
    <name evidence="6" type="ORF">PTI45_00255</name>
</gene>
<name>A0A1E3L920_9BACL</name>
<evidence type="ECO:0000256" key="4">
    <source>
        <dbReference type="ARBA" id="ARBA00023136"/>
    </source>
</evidence>
<dbReference type="PANTHER" id="PTHR36974:SF1">
    <property type="entry name" value="DOXX FAMILY MEMBRANE PROTEIN"/>
    <property type="match status" value="1"/>
</dbReference>
<protein>
    <submittedName>
        <fullName evidence="6">Uncharacterized protein</fullName>
    </submittedName>
</protein>
<feature type="transmembrane region" description="Helical" evidence="5">
    <location>
        <begin position="76"/>
        <end position="96"/>
    </location>
</feature>
<comment type="caution">
    <text evidence="6">The sequence shown here is derived from an EMBL/GenBank/DDBJ whole genome shotgun (WGS) entry which is preliminary data.</text>
</comment>
<keyword evidence="4 5" id="KW-0472">Membrane</keyword>
<dbReference type="AlphaFoldDB" id="A0A1E3L920"/>
<keyword evidence="3 5" id="KW-1133">Transmembrane helix</keyword>
<keyword evidence="2 5" id="KW-0812">Transmembrane</keyword>
<dbReference type="Pfam" id="PF13564">
    <property type="entry name" value="DoxX_2"/>
    <property type="match status" value="1"/>
</dbReference>
<dbReference type="RefSeq" id="WP_069325747.1">
    <property type="nucleotide sequence ID" value="NZ_MDER01000012.1"/>
</dbReference>
<dbReference type="GO" id="GO:0016020">
    <property type="term" value="C:membrane"/>
    <property type="evidence" value="ECO:0007669"/>
    <property type="project" value="UniProtKB-SubCell"/>
</dbReference>